<organism evidence="3 4">
    <name type="scientific">Paraburkholderia susongensis</name>
    <dbReference type="NCBI Taxonomy" id="1515439"/>
    <lineage>
        <taxon>Bacteria</taxon>
        <taxon>Pseudomonadati</taxon>
        <taxon>Pseudomonadota</taxon>
        <taxon>Betaproteobacteria</taxon>
        <taxon>Burkholderiales</taxon>
        <taxon>Burkholderiaceae</taxon>
        <taxon>Paraburkholderia</taxon>
    </lineage>
</organism>
<feature type="signal peptide" evidence="1">
    <location>
        <begin position="1"/>
        <end position="20"/>
    </location>
</feature>
<keyword evidence="1" id="KW-0732">Signal</keyword>
<dbReference type="STRING" id="1515439.SAMN06265784_101634"/>
<sequence length="168" mass="19018">MQATRYLVALATACAISAFAFSSATHGKTVYSVPFDYKIFPSSSIYFTGKTPKEIDHLCKTGKHASNGDIAACEQRDFERLNSELNLTYSKLLKKTKETDEELKASGDPLAEPDFISAQDNWIKYRDSYCYAYVYAMGEASARYIYFWGCMKGITQDRIKQLEKFLDA</sequence>
<evidence type="ECO:0000259" key="2">
    <source>
        <dbReference type="Pfam" id="PF07007"/>
    </source>
</evidence>
<accession>A0A1X7IEL4</accession>
<evidence type="ECO:0000313" key="3">
    <source>
        <dbReference type="EMBL" id="SMG13178.1"/>
    </source>
</evidence>
<keyword evidence="4" id="KW-1185">Reference proteome</keyword>
<dbReference type="OrthoDB" id="9114478at2"/>
<evidence type="ECO:0000256" key="1">
    <source>
        <dbReference type="SAM" id="SignalP"/>
    </source>
</evidence>
<dbReference type="InterPro" id="IPR009739">
    <property type="entry name" value="LprI-like_N"/>
</dbReference>
<protein>
    <recommendedName>
        <fullName evidence="2">Lysozyme inhibitor LprI-like N-terminal domain-containing protein</fullName>
    </recommendedName>
</protein>
<feature type="chain" id="PRO_5012259508" description="Lysozyme inhibitor LprI-like N-terminal domain-containing protein" evidence="1">
    <location>
        <begin position="21"/>
        <end position="168"/>
    </location>
</feature>
<gene>
    <name evidence="3" type="ORF">SAMN06265784_101634</name>
</gene>
<dbReference type="Proteomes" id="UP000193228">
    <property type="component" value="Unassembled WGS sequence"/>
</dbReference>
<dbReference type="RefSeq" id="WP_143808800.1">
    <property type="nucleotide sequence ID" value="NZ_FXAT01000001.1"/>
</dbReference>
<evidence type="ECO:0000313" key="4">
    <source>
        <dbReference type="Proteomes" id="UP000193228"/>
    </source>
</evidence>
<dbReference type="AlphaFoldDB" id="A0A1X7IEL4"/>
<dbReference type="Gene3D" id="1.20.1270.180">
    <property type="match status" value="1"/>
</dbReference>
<feature type="domain" description="Lysozyme inhibitor LprI-like N-terminal" evidence="2">
    <location>
        <begin position="66"/>
        <end position="162"/>
    </location>
</feature>
<reference evidence="4" key="1">
    <citation type="submission" date="2017-04" db="EMBL/GenBank/DDBJ databases">
        <authorList>
            <person name="Varghese N."/>
            <person name="Submissions S."/>
        </authorList>
    </citation>
    <scope>NUCLEOTIDE SEQUENCE [LARGE SCALE GENOMIC DNA]</scope>
    <source>
        <strain evidence="4">LMG 29540</strain>
    </source>
</reference>
<dbReference type="Pfam" id="PF07007">
    <property type="entry name" value="LprI"/>
    <property type="match status" value="1"/>
</dbReference>
<name>A0A1X7IEL4_9BURK</name>
<proteinExistence type="predicted"/>
<dbReference type="EMBL" id="FXAT01000001">
    <property type="protein sequence ID" value="SMG13178.1"/>
    <property type="molecule type" value="Genomic_DNA"/>
</dbReference>